<gene>
    <name evidence="1" type="ORF">Tci_877723</name>
</gene>
<protein>
    <submittedName>
        <fullName evidence="1">Uncharacterized protein</fullName>
    </submittedName>
</protein>
<feature type="non-terminal residue" evidence="1">
    <location>
        <position position="78"/>
    </location>
</feature>
<accession>A0A699TAG3</accession>
<dbReference type="AlphaFoldDB" id="A0A699TAG3"/>
<dbReference type="EMBL" id="BKCJ011220395">
    <property type="protein sequence ID" value="GFD05754.1"/>
    <property type="molecule type" value="Genomic_DNA"/>
</dbReference>
<sequence>MNERLDVELSSVANGGVKDGSAIKNGIEKVGNTPVNVVPPSYATKFRPTSLTMPNIWKLEANLPNADYDVWLHWIWSI</sequence>
<evidence type="ECO:0000313" key="1">
    <source>
        <dbReference type="EMBL" id="GFD05754.1"/>
    </source>
</evidence>
<reference evidence="1" key="1">
    <citation type="journal article" date="2019" name="Sci. Rep.">
        <title>Draft genome of Tanacetum cinerariifolium, the natural source of mosquito coil.</title>
        <authorList>
            <person name="Yamashiro T."/>
            <person name="Shiraishi A."/>
            <person name="Satake H."/>
            <person name="Nakayama K."/>
        </authorList>
    </citation>
    <scope>NUCLEOTIDE SEQUENCE</scope>
</reference>
<organism evidence="1">
    <name type="scientific">Tanacetum cinerariifolium</name>
    <name type="common">Dalmatian daisy</name>
    <name type="synonym">Chrysanthemum cinerariifolium</name>
    <dbReference type="NCBI Taxonomy" id="118510"/>
    <lineage>
        <taxon>Eukaryota</taxon>
        <taxon>Viridiplantae</taxon>
        <taxon>Streptophyta</taxon>
        <taxon>Embryophyta</taxon>
        <taxon>Tracheophyta</taxon>
        <taxon>Spermatophyta</taxon>
        <taxon>Magnoliopsida</taxon>
        <taxon>eudicotyledons</taxon>
        <taxon>Gunneridae</taxon>
        <taxon>Pentapetalae</taxon>
        <taxon>asterids</taxon>
        <taxon>campanulids</taxon>
        <taxon>Asterales</taxon>
        <taxon>Asteraceae</taxon>
        <taxon>Asteroideae</taxon>
        <taxon>Anthemideae</taxon>
        <taxon>Anthemidinae</taxon>
        <taxon>Tanacetum</taxon>
    </lineage>
</organism>
<comment type="caution">
    <text evidence="1">The sequence shown here is derived from an EMBL/GenBank/DDBJ whole genome shotgun (WGS) entry which is preliminary data.</text>
</comment>
<name>A0A699TAG3_TANCI</name>
<proteinExistence type="predicted"/>